<dbReference type="VEuPathDB" id="FungiDB:EMCG_06619"/>
<sequence length="71" mass="8038">MEGFCDYLSEGKQSIILIYALQNSAAKDRIKGLMFHHGSNIELSDELKSYTLRDENCGELRIYEACCFAAI</sequence>
<dbReference type="EMBL" id="LCZI01000208">
    <property type="protein sequence ID" value="KKZ67752.1"/>
    <property type="molecule type" value="Genomic_DNA"/>
</dbReference>
<dbReference type="Proteomes" id="UP000034164">
    <property type="component" value="Unassembled WGS sequence"/>
</dbReference>
<protein>
    <submittedName>
        <fullName evidence="1">Uncharacterized protein</fullName>
    </submittedName>
</protein>
<evidence type="ECO:0000313" key="2">
    <source>
        <dbReference type="Proteomes" id="UP000034164"/>
    </source>
</evidence>
<comment type="caution">
    <text evidence="1">The sequence shown here is derived from an EMBL/GenBank/DDBJ whole genome shotgun (WGS) entry which is preliminary data.</text>
</comment>
<reference evidence="2" key="1">
    <citation type="journal article" date="2015" name="PLoS Genet.">
        <title>The dynamic genome and transcriptome of the human fungal pathogen Blastomyces and close relative Emmonsia.</title>
        <authorList>
            <person name="Munoz J.F."/>
            <person name="Gauthier G.M."/>
            <person name="Desjardins C.A."/>
            <person name="Gallo J.E."/>
            <person name="Holder J."/>
            <person name="Sullivan T.D."/>
            <person name="Marty A.J."/>
            <person name="Carmen J.C."/>
            <person name="Chen Z."/>
            <person name="Ding L."/>
            <person name="Gujja S."/>
            <person name="Magrini V."/>
            <person name="Misas E."/>
            <person name="Mitreva M."/>
            <person name="Priest M."/>
            <person name="Saif S."/>
            <person name="Whiston E.A."/>
            <person name="Young S."/>
            <person name="Zeng Q."/>
            <person name="Goldman W.E."/>
            <person name="Mardis E.R."/>
            <person name="Taylor J.W."/>
            <person name="McEwen J.G."/>
            <person name="Clay O.K."/>
            <person name="Klein B.S."/>
            <person name="Cuomo C.A."/>
        </authorList>
    </citation>
    <scope>NUCLEOTIDE SEQUENCE [LARGE SCALE GENOMIC DNA]</scope>
    <source>
        <strain evidence="2">UAMH 3008</strain>
    </source>
</reference>
<proteinExistence type="predicted"/>
<evidence type="ECO:0000313" key="1">
    <source>
        <dbReference type="EMBL" id="KKZ67752.1"/>
    </source>
</evidence>
<accession>A0A0G2IAQ3</accession>
<gene>
    <name evidence="1" type="ORF">EMCG_06619</name>
</gene>
<organism evidence="1 2">
    <name type="scientific">[Emmonsia] crescens</name>
    <dbReference type="NCBI Taxonomy" id="73230"/>
    <lineage>
        <taxon>Eukaryota</taxon>
        <taxon>Fungi</taxon>
        <taxon>Dikarya</taxon>
        <taxon>Ascomycota</taxon>
        <taxon>Pezizomycotina</taxon>
        <taxon>Eurotiomycetes</taxon>
        <taxon>Eurotiomycetidae</taxon>
        <taxon>Onygenales</taxon>
        <taxon>Ajellomycetaceae</taxon>
        <taxon>Emergomyces</taxon>
    </lineage>
</organism>
<name>A0A0G2IAQ3_9EURO</name>
<dbReference type="AlphaFoldDB" id="A0A0G2IAQ3"/>
<dbReference type="OrthoDB" id="6921389at2759"/>